<organism evidence="1 2">
    <name type="scientific">Oleiharenicola lentus</name>
    <dbReference type="NCBI Taxonomy" id="2508720"/>
    <lineage>
        <taxon>Bacteria</taxon>
        <taxon>Pseudomonadati</taxon>
        <taxon>Verrucomicrobiota</taxon>
        <taxon>Opitutia</taxon>
        <taxon>Opitutales</taxon>
        <taxon>Opitutaceae</taxon>
        <taxon>Oleiharenicola</taxon>
    </lineage>
</organism>
<sequence>MATTSDQVHEMQGLYGPFTLAERVVQKIWLRQDFATHDLRLIDGRTLSILRAGAWNLLAGPDFRGARLRIDGSELTGDVEVHFRAGDWRAHGHDGDPAYDNVRLHVVMFPPADNQTVARSRRGEPLPTLVLLPLLNRGLEEYASDDALENLTARDAAEKLAELAELPAKELRGHLLKRARGRWQQKVHFVSVRMAKLGWSEAAHHAALEILGYRQNRAPMLSVATRHPLSVWRHGLTAEQIYAETPDAWQTQGVRPANHPLRRLRQYAAWTGQVPDWPQRLISGFADPAPFSALAGVGECRKKLGLARCRERIAMELMGQAVGGTRLDNLVCDGLLPLLAARAESDFWPLWFNWFVGDVPAEVRQGLVALGLAGADAGPRCHGWAQGLLGWILDRDALASG</sequence>
<accession>A0A4Q1C3A9</accession>
<evidence type="ECO:0000313" key="2">
    <source>
        <dbReference type="Proteomes" id="UP000290218"/>
    </source>
</evidence>
<proteinExistence type="predicted"/>
<evidence type="ECO:0000313" key="1">
    <source>
        <dbReference type="EMBL" id="RXK52827.1"/>
    </source>
</evidence>
<dbReference type="RefSeq" id="WP_129048417.1">
    <property type="nucleotide sequence ID" value="NZ_SDHX01000002.1"/>
</dbReference>
<comment type="caution">
    <text evidence="1">The sequence shown here is derived from an EMBL/GenBank/DDBJ whole genome shotgun (WGS) entry which is preliminary data.</text>
</comment>
<dbReference type="AlphaFoldDB" id="A0A4Q1C3A9"/>
<dbReference type="InterPro" id="IPR021272">
    <property type="entry name" value="DUF2851"/>
</dbReference>
<reference evidence="1 2" key="1">
    <citation type="submission" date="2019-01" db="EMBL/GenBank/DDBJ databases">
        <title>Lacunisphaera sp. strain TWA-58.</title>
        <authorList>
            <person name="Chen W.-M."/>
        </authorList>
    </citation>
    <scope>NUCLEOTIDE SEQUENCE [LARGE SCALE GENOMIC DNA]</scope>
    <source>
        <strain evidence="1 2">TWA-58</strain>
    </source>
</reference>
<dbReference type="EMBL" id="SDHX01000002">
    <property type="protein sequence ID" value="RXK52827.1"/>
    <property type="molecule type" value="Genomic_DNA"/>
</dbReference>
<name>A0A4Q1C3A9_9BACT</name>
<keyword evidence="2" id="KW-1185">Reference proteome</keyword>
<dbReference type="OrthoDB" id="148404at2"/>
<dbReference type="Pfam" id="PF11013">
    <property type="entry name" value="DUF2851"/>
    <property type="match status" value="1"/>
</dbReference>
<dbReference type="Proteomes" id="UP000290218">
    <property type="component" value="Unassembled WGS sequence"/>
</dbReference>
<gene>
    <name evidence="1" type="ORF">ESB00_14015</name>
</gene>
<protein>
    <submittedName>
        <fullName evidence="1">DUF2851 family protein</fullName>
    </submittedName>
</protein>